<dbReference type="VEuPathDB" id="VectorBase:HLOH_045970"/>
<accession>A0A9J6GHS7</accession>
<dbReference type="Proteomes" id="UP000821853">
    <property type="component" value="Chromosome 4"/>
</dbReference>
<gene>
    <name evidence="1" type="ORF">HPB48_010872</name>
</gene>
<dbReference type="AlphaFoldDB" id="A0A9J6GHS7"/>
<name>A0A9J6GHS7_HAELO</name>
<proteinExistence type="predicted"/>
<dbReference type="EMBL" id="JABSTR010000006">
    <property type="protein sequence ID" value="KAH9374401.1"/>
    <property type="molecule type" value="Genomic_DNA"/>
</dbReference>
<protein>
    <submittedName>
        <fullName evidence="1">Uncharacterized protein</fullName>
    </submittedName>
</protein>
<organism evidence="1 2">
    <name type="scientific">Haemaphysalis longicornis</name>
    <name type="common">Bush tick</name>
    <dbReference type="NCBI Taxonomy" id="44386"/>
    <lineage>
        <taxon>Eukaryota</taxon>
        <taxon>Metazoa</taxon>
        <taxon>Ecdysozoa</taxon>
        <taxon>Arthropoda</taxon>
        <taxon>Chelicerata</taxon>
        <taxon>Arachnida</taxon>
        <taxon>Acari</taxon>
        <taxon>Parasitiformes</taxon>
        <taxon>Ixodida</taxon>
        <taxon>Ixodoidea</taxon>
        <taxon>Ixodidae</taxon>
        <taxon>Haemaphysalinae</taxon>
        <taxon>Haemaphysalis</taxon>
    </lineage>
</organism>
<comment type="caution">
    <text evidence="1">The sequence shown here is derived from an EMBL/GenBank/DDBJ whole genome shotgun (WGS) entry which is preliminary data.</text>
</comment>
<evidence type="ECO:0000313" key="1">
    <source>
        <dbReference type="EMBL" id="KAH9374401.1"/>
    </source>
</evidence>
<reference evidence="1 2" key="1">
    <citation type="journal article" date="2020" name="Cell">
        <title>Large-Scale Comparative Analyses of Tick Genomes Elucidate Their Genetic Diversity and Vector Capacities.</title>
        <authorList>
            <consortium name="Tick Genome and Microbiome Consortium (TIGMIC)"/>
            <person name="Jia N."/>
            <person name="Wang J."/>
            <person name="Shi W."/>
            <person name="Du L."/>
            <person name="Sun Y."/>
            <person name="Zhan W."/>
            <person name="Jiang J.F."/>
            <person name="Wang Q."/>
            <person name="Zhang B."/>
            <person name="Ji P."/>
            <person name="Bell-Sakyi L."/>
            <person name="Cui X.M."/>
            <person name="Yuan T.T."/>
            <person name="Jiang B.G."/>
            <person name="Yang W.F."/>
            <person name="Lam T.T."/>
            <person name="Chang Q.C."/>
            <person name="Ding S.J."/>
            <person name="Wang X.J."/>
            <person name="Zhu J.G."/>
            <person name="Ruan X.D."/>
            <person name="Zhao L."/>
            <person name="Wei J.T."/>
            <person name="Ye R.Z."/>
            <person name="Que T.C."/>
            <person name="Du C.H."/>
            <person name="Zhou Y.H."/>
            <person name="Cheng J.X."/>
            <person name="Dai P.F."/>
            <person name="Guo W.B."/>
            <person name="Han X.H."/>
            <person name="Huang E.J."/>
            <person name="Li L.F."/>
            <person name="Wei W."/>
            <person name="Gao Y.C."/>
            <person name="Liu J.Z."/>
            <person name="Shao H.Z."/>
            <person name="Wang X."/>
            <person name="Wang C.C."/>
            <person name="Yang T.C."/>
            <person name="Huo Q.B."/>
            <person name="Li W."/>
            <person name="Chen H.Y."/>
            <person name="Chen S.E."/>
            <person name="Zhou L.G."/>
            <person name="Ni X.B."/>
            <person name="Tian J.H."/>
            <person name="Sheng Y."/>
            <person name="Liu T."/>
            <person name="Pan Y.S."/>
            <person name="Xia L.Y."/>
            <person name="Li J."/>
            <person name="Zhao F."/>
            <person name="Cao W.C."/>
        </authorList>
    </citation>
    <scope>NUCLEOTIDE SEQUENCE [LARGE SCALE GENOMIC DNA]</scope>
    <source>
        <strain evidence="1">HaeL-2018</strain>
    </source>
</reference>
<keyword evidence="2" id="KW-1185">Reference proteome</keyword>
<sequence length="73" mass="8266">MRKCNGHQLHDIIRFVLKHVESTGFEVVRFVTENHKVNVIAMQLFSMATGHIALTSRRSVEKALFALSDNATL</sequence>
<evidence type="ECO:0000313" key="2">
    <source>
        <dbReference type="Proteomes" id="UP000821853"/>
    </source>
</evidence>